<comment type="caution">
    <text evidence="1">The sequence shown here is derived from an EMBL/GenBank/DDBJ whole genome shotgun (WGS) entry which is preliminary data.</text>
</comment>
<accession>A0A1V2EX77</accession>
<dbReference type="EMBL" id="MPSB01000002">
    <property type="protein sequence ID" value="ONF97200.1"/>
    <property type="molecule type" value="Genomic_DNA"/>
</dbReference>
<dbReference type="RefSeq" id="WP_144036145.1">
    <property type="nucleotide sequence ID" value="NZ_MPSB01000002.1"/>
</dbReference>
<dbReference type="AlphaFoldDB" id="A0A1V2EX77"/>
<dbReference type="Pfam" id="PF22391">
    <property type="entry name" value="DUF6975"/>
    <property type="match status" value="1"/>
</dbReference>
<organism evidence="1 2">
    <name type="scientific">Sphingomonas jeddahensis</name>
    <dbReference type="NCBI Taxonomy" id="1915074"/>
    <lineage>
        <taxon>Bacteria</taxon>
        <taxon>Pseudomonadati</taxon>
        <taxon>Pseudomonadota</taxon>
        <taxon>Alphaproteobacteria</taxon>
        <taxon>Sphingomonadales</taxon>
        <taxon>Sphingomonadaceae</taxon>
        <taxon>Sphingomonas</taxon>
    </lineage>
</organism>
<dbReference type="STRING" id="1915074.SPHI_06370"/>
<proteinExistence type="predicted"/>
<evidence type="ECO:0000313" key="2">
    <source>
        <dbReference type="Proteomes" id="UP000188729"/>
    </source>
</evidence>
<sequence>MAPIAENVAAGRLIDGLVVDQGTASSEHARALCAGDAATRDLSDAIHAFCALHGTSPSIVDSASYAPGADTLGPWLRQAAAGLDQERQSLASLTAAIGPMPSTPRHAEAEAAITAQRHALATLATSARSGCAIGAALALLLDWHAIRNVLAAAAYRSGVVLLPSDIPAPAAITAAARMIAAQPSPARALAFGAEQLILQHRGLWQLLHARAQARDAL</sequence>
<gene>
    <name evidence="1" type="ORF">SPHI_06370</name>
</gene>
<protein>
    <submittedName>
        <fullName evidence="1">Uncharacterized protein</fullName>
    </submittedName>
</protein>
<dbReference type="InterPro" id="IPR054248">
    <property type="entry name" value="DUF6975"/>
</dbReference>
<evidence type="ECO:0000313" key="1">
    <source>
        <dbReference type="EMBL" id="ONF97200.1"/>
    </source>
</evidence>
<keyword evidence="2" id="KW-1185">Reference proteome</keyword>
<name>A0A1V2EX77_9SPHN</name>
<dbReference type="Proteomes" id="UP000188729">
    <property type="component" value="Unassembled WGS sequence"/>
</dbReference>
<reference evidence="1 2" key="1">
    <citation type="submission" date="2016-11" db="EMBL/GenBank/DDBJ databases">
        <title>Genome sequence of Sphingomonas jeddahensis G39.</title>
        <authorList>
            <person name="Poehlein A."/>
            <person name="Wuebbeler J.H."/>
            <person name="Steinbuechel A."/>
            <person name="Daniel R."/>
        </authorList>
    </citation>
    <scope>NUCLEOTIDE SEQUENCE [LARGE SCALE GENOMIC DNA]</scope>
    <source>
        <strain evidence="1 2">G39</strain>
    </source>
</reference>
<dbReference type="OrthoDB" id="7468483at2"/>